<reference evidence="6" key="2">
    <citation type="journal article" date="1998" name="BioMetals">
        <title>Classification and evolution of EF-hand proteins.</title>
        <authorList>
            <person name="Kawasaki H."/>
            <person name="Nakayama S."/>
            <person name="Kretsinger R.H."/>
        </authorList>
    </citation>
    <scope>NUCLEOTIDE SEQUENCE</scope>
</reference>
<name>A0A8B6X3A5_9BURK</name>
<keyword evidence="2" id="KW-0677">Repeat</keyword>
<dbReference type="InterPro" id="IPR018247">
    <property type="entry name" value="EF_Hand_1_Ca_BS"/>
</dbReference>
<dbReference type="Gene3D" id="1.10.238.10">
    <property type="entry name" value="EF-hand"/>
    <property type="match status" value="2"/>
</dbReference>
<dbReference type="AlphaFoldDB" id="A0A8B6X3A5"/>
<proteinExistence type="predicted"/>
<dbReference type="Proteomes" id="UP000675920">
    <property type="component" value="Unplaced"/>
</dbReference>
<evidence type="ECO:0000256" key="3">
    <source>
        <dbReference type="SAM" id="MobiDB-lite"/>
    </source>
</evidence>
<reference evidence="6" key="1">
    <citation type="journal article" date="1989" name="Trends Neurosci.">
        <title>The EF-hand family of calcium-modulated proteins.</title>
        <authorList>
            <person name="Persechini A."/>
            <person name="Moncrief N.D."/>
            <person name="Kretsinger R.H."/>
        </authorList>
    </citation>
    <scope>NUCLEOTIDE SEQUENCE</scope>
</reference>
<feature type="domain" description="EF-hand" evidence="4">
    <location>
        <begin position="31"/>
        <end position="60"/>
    </location>
</feature>
<sequence>MSTIGSIGGSTMQGWGRTGGAERGGGARMQQEMFNKLDGDGDGAISKTEMQSALDSLTSASGSTSSTSVDDIFKRADSDGDGSLSSDELSSDMDSQRQQAMSSVNFAQMHNAMSGMGGMGGAGGPPPGPPPSGGPGGGQGGLSGLDSDDDGSVSKSEFGLDDGSGTSTASSQLTKLFDTIDGDGDGSLSSDEIGSFEDTMKSLFDQAGGASSSSSSSTSDGSASSASTGDSARLAQMVNGMLSHYLGIASDDWGGSSGKTVSVAA</sequence>
<dbReference type="PROSITE" id="PS50222">
    <property type="entry name" value="EF_HAND_2"/>
    <property type="match status" value="3"/>
</dbReference>
<evidence type="ECO:0000313" key="6">
    <source>
        <dbReference type="RefSeq" id="WP_028311070.1"/>
    </source>
</evidence>
<feature type="compositionally biased region" description="Pro residues" evidence="3">
    <location>
        <begin position="124"/>
        <end position="133"/>
    </location>
</feature>
<protein>
    <submittedName>
        <fullName evidence="6">EF-hand domain-containing protein</fullName>
    </submittedName>
</protein>
<organism evidence="5 6">
    <name type="scientific">Derxia gummosa DSM 723</name>
    <dbReference type="NCBI Taxonomy" id="1121388"/>
    <lineage>
        <taxon>Bacteria</taxon>
        <taxon>Pseudomonadati</taxon>
        <taxon>Pseudomonadota</taxon>
        <taxon>Betaproteobacteria</taxon>
        <taxon>Burkholderiales</taxon>
        <taxon>Alcaligenaceae</taxon>
        <taxon>Derxia</taxon>
    </lineage>
</organism>
<feature type="compositionally biased region" description="Gly residues" evidence="3">
    <location>
        <begin position="134"/>
        <end position="143"/>
    </location>
</feature>
<dbReference type="RefSeq" id="WP_028311070.1">
    <property type="nucleotide sequence ID" value="NZ_AXWS01000008.1"/>
</dbReference>
<feature type="compositionally biased region" description="Polar residues" evidence="3">
    <location>
        <begin position="1"/>
        <end position="13"/>
    </location>
</feature>
<feature type="compositionally biased region" description="Polar residues" evidence="3">
    <location>
        <begin position="96"/>
        <end position="108"/>
    </location>
</feature>
<reference evidence="6" key="3">
    <citation type="submission" date="2025-08" db="UniProtKB">
        <authorList>
            <consortium name="RefSeq"/>
        </authorList>
    </citation>
    <scope>IDENTIFICATION</scope>
</reference>
<dbReference type="InterPro" id="IPR002048">
    <property type="entry name" value="EF_hand_dom"/>
</dbReference>
<dbReference type="PANTHER" id="PTHR10827:SF98">
    <property type="entry name" value="45 KDA CALCIUM-BINDING PROTEIN"/>
    <property type="match status" value="1"/>
</dbReference>
<dbReference type="GO" id="GO:0005509">
    <property type="term" value="F:calcium ion binding"/>
    <property type="evidence" value="ECO:0007669"/>
    <property type="project" value="InterPro"/>
</dbReference>
<dbReference type="SMART" id="SM00054">
    <property type="entry name" value="EFh"/>
    <property type="match status" value="3"/>
</dbReference>
<dbReference type="PANTHER" id="PTHR10827">
    <property type="entry name" value="RETICULOCALBIN"/>
    <property type="match status" value="1"/>
</dbReference>
<dbReference type="Pfam" id="PF13499">
    <property type="entry name" value="EF-hand_7"/>
    <property type="match status" value="1"/>
</dbReference>
<dbReference type="Pfam" id="PF13202">
    <property type="entry name" value="EF-hand_5"/>
    <property type="match status" value="1"/>
</dbReference>
<keyword evidence="5" id="KW-1185">Reference proteome</keyword>
<feature type="region of interest" description="Disordered" evidence="3">
    <location>
        <begin position="1"/>
        <end position="172"/>
    </location>
</feature>
<feature type="domain" description="EF-hand" evidence="4">
    <location>
        <begin position="64"/>
        <end position="99"/>
    </location>
</feature>
<dbReference type="PROSITE" id="PS00018">
    <property type="entry name" value="EF_HAND_1"/>
    <property type="match status" value="3"/>
</dbReference>
<evidence type="ECO:0000256" key="1">
    <source>
        <dbReference type="ARBA" id="ARBA00022723"/>
    </source>
</evidence>
<evidence type="ECO:0000259" key="4">
    <source>
        <dbReference type="PROSITE" id="PS50222"/>
    </source>
</evidence>
<feature type="region of interest" description="Disordered" evidence="3">
    <location>
        <begin position="199"/>
        <end position="230"/>
    </location>
</feature>
<evidence type="ECO:0000256" key="2">
    <source>
        <dbReference type="ARBA" id="ARBA00022737"/>
    </source>
</evidence>
<feature type="compositionally biased region" description="Low complexity" evidence="3">
    <location>
        <begin position="207"/>
        <end position="230"/>
    </location>
</feature>
<accession>A0A8B6X3A5</accession>
<dbReference type="InterPro" id="IPR011992">
    <property type="entry name" value="EF-hand-dom_pair"/>
</dbReference>
<feature type="domain" description="EF-hand" evidence="4">
    <location>
        <begin position="168"/>
        <end position="203"/>
    </location>
</feature>
<evidence type="ECO:0000313" key="5">
    <source>
        <dbReference type="Proteomes" id="UP000675920"/>
    </source>
</evidence>
<feature type="compositionally biased region" description="Gly residues" evidence="3">
    <location>
        <begin position="16"/>
        <end position="27"/>
    </location>
</feature>
<keyword evidence="1" id="KW-0479">Metal-binding</keyword>
<dbReference type="SUPFAM" id="SSF47473">
    <property type="entry name" value="EF-hand"/>
    <property type="match status" value="1"/>
</dbReference>
<feature type="compositionally biased region" description="Low complexity" evidence="3">
    <location>
        <begin position="52"/>
        <end position="70"/>
    </location>
</feature>